<dbReference type="Proteomes" id="UP000271889">
    <property type="component" value="Unassembled WGS sequence"/>
</dbReference>
<sequence length="393" mass="44137">MDASYYVPAAVRLGKIGVAAEPAYEIVSRMDLFGPIRDGSPAHPTPATCSLRPENRVQPLPSDAHSVMIKDAHITLAPDQLRAIELGCSNYSIVGIQAAYGTGKTVVGALIASRLALVNNRKIVVTAATNTAVAQFARTLLSFTELPRLNVVRFLSDAAAAEERDPLPVDLDNVLKRLGVDFDASLGPQAKAICRRFREGRERLERYRDRMDEEFTDEEREDYIMAEKDVSRTISDMVALMFIHRPPHAPSRSYFNSTETELCQTIVTRLLNRHISPDAISILSFYKEQMRRLTDFAHENHIELATVDSIQGREKEIVILLTTRTNFQPSSGDFLNDQNRMNVALTRCRQGLFVLGHVNSLRRTSFWNMVLAWAEERRAVIPASQLDIYLPAR</sequence>
<protein>
    <recommendedName>
        <fullName evidence="5">DNA2/NAM7 helicase-like C-terminal domain-containing protein</fullName>
    </recommendedName>
</protein>
<dbReference type="GO" id="GO:0043139">
    <property type="term" value="F:5'-3' DNA helicase activity"/>
    <property type="evidence" value="ECO:0007669"/>
    <property type="project" value="TreeGrafter"/>
</dbReference>
<dbReference type="AlphaFoldDB" id="A0A3P6R3U5"/>
<evidence type="ECO:0000313" key="6">
    <source>
        <dbReference type="EMBL" id="VDK53357.1"/>
    </source>
</evidence>
<reference evidence="6 7" key="1">
    <citation type="submission" date="2018-11" db="EMBL/GenBank/DDBJ databases">
        <authorList>
            <consortium name="Pathogen Informatics"/>
        </authorList>
    </citation>
    <scope>NUCLEOTIDE SEQUENCE [LARGE SCALE GENOMIC DNA]</scope>
</reference>
<dbReference type="Pfam" id="PF13087">
    <property type="entry name" value="AAA_12"/>
    <property type="match status" value="1"/>
</dbReference>
<dbReference type="PANTHER" id="PTHR43788">
    <property type="entry name" value="DNA2/NAM7 HELICASE FAMILY MEMBER"/>
    <property type="match status" value="1"/>
</dbReference>
<dbReference type="Gene3D" id="3.40.50.300">
    <property type="entry name" value="P-loop containing nucleotide triphosphate hydrolases"/>
    <property type="match status" value="2"/>
</dbReference>
<dbReference type="InterPro" id="IPR041679">
    <property type="entry name" value="DNA2/NAM7-like_C"/>
</dbReference>
<evidence type="ECO:0000259" key="5">
    <source>
        <dbReference type="Pfam" id="PF13087"/>
    </source>
</evidence>
<dbReference type="CDD" id="cd18808">
    <property type="entry name" value="SF1_C_Upf1"/>
    <property type="match status" value="1"/>
</dbReference>
<dbReference type="EMBL" id="UYRV01006104">
    <property type="protein sequence ID" value="VDK53357.1"/>
    <property type="molecule type" value="Genomic_DNA"/>
</dbReference>
<dbReference type="InterPro" id="IPR050534">
    <property type="entry name" value="Coronavir_polyprotein_1ab"/>
</dbReference>
<proteinExistence type="predicted"/>
<feature type="domain" description="DNA2/NAM7 helicase-like C-terminal" evidence="5">
    <location>
        <begin position="249"/>
        <end position="358"/>
    </location>
</feature>
<keyword evidence="2" id="KW-0378">Hydrolase</keyword>
<keyword evidence="7" id="KW-1185">Reference proteome</keyword>
<dbReference type="OrthoDB" id="5851052at2759"/>
<keyword evidence="1" id="KW-0547">Nucleotide-binding</keyword>
<keyword evidence="4" id="KW-0067">ATP-binding</keyword>
<evidence type="ECO:0000256" key="1">
    <source>
        <dbReference type="ARBA" id="ARBA00022741"/>
    </source>
</evidence>
<dbReference type="GO" id="GO:0005524">
    <property type="term" value="F:ATP binding"/>
    <property type="evidence" value="ECO:0007669"/>
    <property type="project" value="UniProtKB-KW"/>
</dbReference>
<dbReference type="SUPFAM" id="SSF52540">
    <property type="entry name" value="P-loop containing nucleoside triphosphate hydrolases"/>
    <property type="match status" value="1"/>
</dbReference>
<evidence type="ECO:0000256" key="2">
    <source>
        <dbReference type="ARBA" id="ARBA00022801"/>
    </source>
</evidence>
<organism evidence="6 7">
    <name type="scientific">Cylicostephanus goldi</name>
    <name type="common">Nematode worm</name>
    <dbReference type="NCBI Taxonomy" id="71465"/>
    <lineage>
        <taxon>Eukaryota</taxon>
        <taxon>Metazoa</taxon>
        <taxon>Ecdysozoa</taxon>
        <taxon>Nematoda</taxon>
        <taxon>Chromadorea</taxon>
        <taxon>Rhabditida</taxon>
        <taxon>Rhabditina</taxon>
        <taxon>Rhabditomorpha</taxon>
        <taxon>Strongyloidea</taxon>
        <taxon>Strongylidae</taxon>
        <taxon>Cylicostephanus</taxon>
    </lineage>
</organism>
<dbReference type="InterPro" id="IPR047187">
    <property type="entry name" value="SF1_C_Upf1"/>
</dbReference>
<evidence type="ECO:0000256" key="4">
    <source>
        <dbReference type="ARBA" id="ARBA00022840"/>
    </source>
</evidence>
<dbReference type="InterPro" id="IPR027417">
    <property type="entry name" value="P-loop_NTPase"/>
</dbReference>
<keyword evidence="3" id="KW-0347">Helicase</keyword>
<dbReference type="PANTHER" id="PTHR43788:SF16">
    <property type="entry name" value="HELICASE WITH ZINC FINGER 2"/>
    <property type="match status" value="1"/>
</dbReference>
<name>A0A3P6R3U5_CYLGO</name>
<dbReference type="GO" id="GO:0016787">
    <property type="term" value="F:hydrolase activity"/>
    <property type="evidence" value="ECO:0007669"/>
    <property type="project" value="UniProtKB-KW"/>
</dbReference>
<evidence type="ECO:0000313" key="7">
    <source>
        <dbReference type="Proteomes" id="UP000271889"/>
    </source>
</evidence>
<evidence type="ECO:0000256" key="3">
    <source>
        <dbReference type="ARBA" id="ARBA00022806"/>
    </source>
</evidence>
<gene>
    <name evidence="6" type="ORF">CGOC_LOCUS2653</name>
</gene>
<accession>A0A3P6R3U5</accession>